<dbReference type="EMBL" id="BSPC01000066">
    <property type="protein sequence ID" value="GLS22861.1"/>
    <property type="molecule type" value="Genomic_DNA"/>
</dbReference>
<dbReference type="Proteomes" id="UP001156882">
    <property type="component" value="Unassembled WGS sequence"/>
</dbReference>
<comment type="caution">
    <text evidence="1">The sequence shown here is derived from an EMBL/GenBank/DDBJ whole genome shotgun (WGS) entry which is preliminary data.</text>
</comment>
<sequence>MEWVLVDYGIAGKFEITCERYEQMGYEPAFDSLPTKAQFAVGEIMAKSRQ</sequence>
<accession>A0ABQ6CR83</accession>
<evidence type="ECO:0000313" key="2">
    <source>
        <dbReference type="Proteomes" id="UP001156882"/>
    </source>
</evidence>
<proteinExistence type="predicted"/>
<protein>
    <submittedName>
        <fullName evidence="1">Uncharacterized protein</fullName>
    </submittedName>
</protein>
<name>A0ABQ6CR83_9HYPH</name>
<keyword evidence="2" id="KW-1185">Reference proteome</keyword>
<organism evidence="1 2">
    <name type="scientific">Labrys miyagiensis</name>
    <dbReference type="NCBI Taxonomy" id="346912"/>
    <lineage>
        <taxon>Bacteria</taxon>
        <taxon>Pseudomonadati</taxon>
        <taxon>Pseudomonadota</taxon>
        <taxon>Alphaproteobacteria</taxon>
        <taxon>Hyphomicrobiales</taxon>
        <taxon>Xanthobacteraceae</taxon>
        <taxon>Labrys</taxon>
    </lineage>
</organism>
<reference evidence="2" key="1">
    <citation type="journal article" date="2019" name="Int. J. Syst. Evol. Microbiol.">
        <title>The Global Catalogue of Microorganisms (GCM) 10K type strain sequencing project: providing services to taxonomists for standard genome sequencing and annotation.</title>
        <authorList>
            <consortium name="The Broad Institute Genomics Platform"/>
            <consortium name="The Broad Institute Genome Sequencing Center for Infectious Disease"/>
            <person name="Wu L."/>
            <person name="Ma J."/>
        </authorList>
    </citation>
    <scope>NUCLEOTIDE SEQUENCE [LARGE SCALE GENOMIC DNA]</scope>
    <source>
        <strain evidence="2">NBRC 101365</strain>
    </source>
</reference>
<gene>
    <name evidence="1" type="ORF">GCM10007874_58810</name>
</gene>
<evidence type="ECO:0000313" key="1">
    <source>
        <dbReference type="EMBL" id="GLS22861.1"/>
    </source>
</evidence>